<feature type="compositionally biased region" description="Basic and acidic residues" evidence="5">
    <location>
        <begin position="320"/>
        <end position="338"/>
    </location>
</feature>
<evidence type="ECO:0000256" key="3">
    <source>
        <dbReference type="ARBA" id="ARBA00023125"/>
    </source>
</evidence>
<dbReference type="SUPFAM" id="SSF46785">
    <property type="entry name" value="Winged helix' DNA-binding domain"/>
    <property type="match status" value="1"/>
</dbReference>
<comment type="similarity">
    <text evidence="1">Belongs to the LysR transcriptional regulatory family.</text>
</comment>
<dbReference type="SUPFAM" id="SSF53850">
    <property type="entry name" value="Periplasmic binding protein-like II"/>
    <property type="match status" value="1"/>
</dbReference>
<keyword evidence="3" id="KW-0238">DNA-binding</keyword>
<dbReference type="GO" id="GO:0043565">
    <property type="term" value="F:sequence-specific DNA binding"/>
    <property type="evidence" value="ECO:0007669"/>
    <property type="project" value="TreeGrafter"/>
</dbReference>
<dbReference type="InterPro" id="IPR000847">
    <property type="entry name" value="LysR_HTH_N"/>
</dbReference>
<dbReference type="GO" id="GO:0003700">
    <property type="term" value="F:DNA-binding transcription factor activity"/>
    <property type="evidence" value="ECO:0007669"/>
    <property type="project" value="InterPro"/>
</dbReference>
<reference evidence="7" key="2">
    <citation type="submission" date="2020-09" db="EMBL/GenBank/DDBJ databases">
        <authorList>
            <person name="Sun Q."/>
            <person name="Zhou Y."/>
        </authorList>
    </citation>
    <scope>NUCLEOTIDE SEQUENCE</scope>
    <source>
        <strain evidence="7">CGMCC 1.12919</strain>
    </source>
</reference>
<organism evidence="7 8">
    <name type="scientific">Chelatococcus reniformis</name>
    <dbReference type="NCBI Taxonomy" id="1494448"/>
    <lineage>
        <taxon>Bacteria</taxon>
        <taxon>Pseudomonadati</taxon>
        <taxon>Pseudomonadota</taxon>
        <taxon>Alphaproteobacteria</taxon>
        <taxon>Hyphomicrobiales</taxon>
        <taxon>Chelatococcaceae</taxon>
        <taxon>Chelatococcus</taxon>
    </lineage>
</organism>
<dbReference type="InterPro" id="IPR036390">
    <property type="entry name" value="WH_DNA-bd_sf"/>
</dbReference>
<keyword evidence="2" id="KW-0805">Transcription regulation</keyword>
<protein>
    <recommendedName>
        <fullName evidence="6">HTH lysR-type domain-containing protein</fullName>
    </recommendedName>
</protein>
<evidence type="ECO:0000256" key="1">
    <source>
        <dbReference type="ARBA" id="ARBA00009437"/>
    </source>
</evidence>
<evidence type="ECO:0000256" key="2">
    <source>
        <dbReference type="ARBA" id="ARBA00023015"/>
    </source>
</evidence>
<keyword evidence="4" id="KW-0804">Transcription</keyword>
<dbReference type="FunFam" id="1.10.10.10:FF:000001">
    <property type="entry name" value="LysR family transcriptional regulator"/>
    <property type="match status" value="1"/>
</dbReference>
<dbReference type="EMBL" id="BMGG01000007">
    <property type="protein sequence ID" value="GGC77672.1"/>
    <property type="molecule type" value="Genomic_DNA"/>
</dbReference>
<gene>
    <name evidence="7" type="ORF">GCM10010994_39930</name>
</gene>
<accession>A0A916ULK0</accession>
<dbReference type="GO" id="GO:0006351">
    <property type="term" value="P:DNA-templated transcription"/>
    <property type="evidence" value="ECO:0007669"/>
    <property type="project" value="TreeGrafter"/>
</dbReference>
<dbReference type="Gene3D" id="1.10.10.10">
    <property type="entry name" value="Winged helix-like DNA-binding domain superfamily/Winged helix DNA-binding domain"/>
    <property type="match status" value="1"/>
</dbReference>
<dbReference type="InterPro" id="IPR005119">
    <property type="entry name" value="LysR_subst-bd"/>
</dbReference>
<feature type="compositionally biased region" description="Gly residues" evidence="5">
    <location>
        <begin position="248"/>
        <end position="258"/>
    </location>
</feature>
<feature type="domain" description="HTH lysR-type" evidence="6">
    <location>
        <begin position="1"/>
        <end position="59"/>
    </location>
</feature>
<evidence type="ECO:0000313" key="7">
    <source>
        <dbReference type="EMBL" id="GGC77672.1"/>
    </source>
</evidence>
<sequence length="355" mass="38260">MDRIDLFRIFVRVVDCASFTRAADTLGLPRSSVSAAVRELEGRVGARLLHRTTRKVSCTQDGAAFYERCLRLVAEVEEAEGLFREAAAKPSGRLRIDVPGRIGRLIIAPALPAFLELYPELDIDLGVTDRAVNLVEDSVDCVLRVGPLGDSGLIGRPIGQLTLINVASPAYLERHGVPEAPEDLGSHWAVNYASPSNGRVEDWEWIEDGVVRTVALRGRVTVNGAETYIACCRARPHPDSGLRRAAAPGGGGADGGVAGPPCGADADDPALSAPPAPVPPTSGLCRLARGLAGTGASHRRHHVARWSWRLPRRPWLTDRPPLRHDESRDTAPPDDHARTNSVDLNYSIYLVAPMT</sequence>
<evidence type="ECO:0000313" key="8">
    <source>
        <dbReference type="Proteomes" id="UP000637002"/>
    </source>
</evidence>
<keyword evidence="8" id="KW-1185">Reference proteome</keyword>
<dbReference type="PROSITE" id="PS50931">
    <property type="entry name" value="HTH_LYSR"/>
    <property type="match status" value="1"/>
</dbReference>
<comment type="caution">
    <text evidence="7">The sequence shown here is derived from an EMBL/GenBank/DDBJ whole genome shotgun (WGS) entry which is preliminary data.</text>
</comment>
<name>A0A916ULK0_9HYPH</name>
<feature type="region of interest" description="Disordered" evidence="5">
    <location>
        <begin position="314"/>
        <end position="339"/>
    </location>
</feature>
<dbReference type="AlphaFoldDB" id="A0A916ULK0"/>
<dbReference type="InterPro" id="IPR058163">
    <property type="entry name" value="LysR-type_TF_proteobact-type"/>
</dbReference>
<dbReference type="InterPro" id="IPR036388">
    <property type="entry name" value="WH-like_DNA-bd_sf"/>
</dbReference>
<feature type="region of interest" description="Disordered" evidence="5">
    <location>
        <begin position="239"/>
        <end position="278"/>
    </location>
</feature>
<feature type="compositionally biased region" description="Low complexity" evidence="5">
    <location>
        <begin position="259"/>
        <end position="271"/>
    </location>
</feature>
<dbReference type="PANTHER" id="PTHR30537">
    <property type="entry name" value="HTH-TYPE TRANSCRIPTIONAL REGULATOR"/>
    <property type="match status" value="1"/>
</dbReference>
<dbReference type="Gene3D" id="3.40.190.290">
    <property type="match status" value="1"/>
</dbReference>
<dbReference type="PANTHER" id="PTHR30537:SF72">
    <property type="entry name" value="LYSR FAMILY TRANSCRIPTIONAL REGULATOR"/>
    <property type="match status" value="1"/>
</dbReference>
<evidence type="ECO:0000259" key="6">
    <source>
        <dbReference type="PROSITE" id="PS50931"/>
    </source>
</evidence>
<reference evidence="7" key="1">
    <citation type="journal article" date="2014" name="Int. J. Syst. Evol. Microbiol.">
        <title>Complete genome sequence of Corynebacterium casei LMG S-19264T (=DSM 44701T), isolated from a smear-ripened cheese.</title>
        <authorList>
            <consortium name="US DOE Joint Genome Institute (JGI-PGF)"/>
            <person name="Walter F."/>
            <person name="Albersmeier A."/>
            <person name="Kalinowski J."/>
            <person name="Ruckert C."/>
        </authorList>
    </citation>
    <scope>NUCLEOTIDE SEQUENCE</scope>
    <source>
        <strain evidence="7">CGMCC 1.12919</strain>
    </source>
</reference>
<dbReference type="Pfam" id="PF03466">
    <property type="entry name" value="LysR_substrate"/>
    <property type="match status" value="1"/>
</dbReference>
<dbReference type="Proteomes" id="UP000637002">
    <property type="component" value="Unassembled WGS sequence"/>
</dbReference>
<proteinExistence type="inferred from homology"/>
<dbReference type="Pfam" id="PF00126">
    <property type="entry name" value="HTH_1"/>
    <property type="match status" value="1"/>
</dbReference>
<evidence type="ECO:0000256" key="5">
    <source>
        <dbReference type="SAM" id="MobiDB-lite"/>
    </source>
</evidence>
<evidence type="ECO:0000256" key="4">
    <source>
        <dbReference type="ARBA" id="ARBA00023163"/>
    </source>
</evidence>